<dbReference type="InterPro" id="IPR018370">
    <property type="entry name" value="Chaperonin_Cpn60_CS"/>
</dbReference>
<dbReference type="SUPFAM" id="SSF52029">
    <property type="entry name" value="GroEL apical domain-like"/>
    <property type="match status" value="1"/>
</dbReference>
<dbReference type="GO" id="GO:0042026">
    <property type="term" value="P:protein refolding"/>
    <property type="evidence" value="ECO:0007669"/>
    <property type="project" value="UniProtKB-UniRule"/>
</dbReference>
<dbReference type="PROSITE" id="PS00296">
    <property type="entry name" value="CHAPERONINS_CPN60"/>
    <property type="match status" value="1"/>
</dbReference>
<evidence type="ECO:0000256" key="3">
    <source>
        <dbReference type="ARBA" id="ARBA00022840"/>
    </source>
</evidence>
<reference evidence="11" key="1">
    <citation type="submission" date="2017-09" db="EMBL/GenBank/DDBJ databases">
        <title>Depth-based differentiation of microbial function through sediment-hosted aquifers and enrichment of novel symbionts in the deep terrestrial subsurface.</title>
        <authorList>
            <person name="Probst A.J."/>
            <person name="Ladd B."/>
            <person name="Jarett J.K."/>
            <person name="Geller-Mcgrath D.E."/>
            <person name="Sieber C.M.K."/>
            <person name="Emerson J.B."/>
            <person name="Anantharaman K."/>
            <person name="Thomas B.C."/>
            <person name="Malmstrom R."/>
            <person name="Stieglmeier M."/>
            <person name="Klingl A."/>
            <person name="Woyke T."/>
            <person name="Ryan C.M."/>
            <person name="Banfield J.F."/>
        </authorList>
    </citation>
    <scope>NUCLEOTIDE SEQUENCE [LARGE SCALE GENOMIC DNA]</scope>
</reference>
<dbReference type="CDD" id="cd03344">
    <property type="entry name" value="GroEL"/>
    <property type="match status" value="1"/>
</dbReference>
<comment type="function">
    <text evidence="6 8">Together with its co-chaperonin GroES, plays an essential role in assisting protein folding. The GroEL-GroES system forms a nano-cage that allows encapsulation of the non-native substrate proteins and provides a physical environment optimized to promote and accelerate protein folding.</text>
</comment>
<dbReference type="EMBL" id="PEZT01000012">
    <property type="protein sequence ID" value="PIS09278.1"/>
    <property type="molecule type" value="Genomic_DNA"/>
</dbReference>
<dbReference type="InterPro" id="IPR027410">
    <property type="entry name" value="TCP-1-like_intermed_sf"/>
</dbReference>
<evidence type="ECO:0000256" key="1">
    <source>
        <dbReference type="ARBA" id="ARBA00006607"/>
    </source>
</evidence>
<dbReference type="PRINTS" id="PR00298">
    <property type="entry name" value="CHAPERONIN60"/>
</dbReference>
<dbReference type="SUPFAM" id="SSF48592">
    <property type="entry name" value="GroEL equatorial domain-like"/>
    <property type="match status" value="1"/>
</dbReference>
<keyword evidence="5 6" id="KW-0413">Isomerase</keyword>
<feature type="binding site" evidence="6">
    <location>
        <begin position="86"/>
        <end position="90"/>
    </location>
    <ligand>
        <name>ATP</name>
        <dbReference type="ChEBI" id="CHEBI:30616"/>
    </ligand>
</feature>
<dbReference type="NCBIfam" id="NF009487">
    <property type="entry name" value="PRK12849.1"/>
    <property type="match status" value="1"/>
</dbReference>
<evidence type="ECO:0000256" key="2">
    <source>
        <dbReference type="ARBA" id="ARBA00022741"/>
    </source>
</evidence>
<dbReference type="NCBIfam" id="NF009489">
    <property type="entry name" value="PRK12851.1"/>
    <property type="match status" value="1"/>
</dbReference>
<feature type="binding site" evidence="6">
    <location>
        <position position="413"/>
    </location>
    <ligand>
        <name>ATP</name>
        <dbReference type="ChEBI" id="CHEBI:30616"/>
    </ligand>
</feature>
<comment type="caution">
    <text evidence="10">The sequence shown here is derived from an EMBL/GenBank/DDBJ whole genome shotgun (WGS) entry which is preliminary data.</text>
</comment>
<comment type="subunit">
    <text evidence="6 8">Forms a cylinder of 14 subunits composed of two heptameric rings stacked back-to-back. Interacts with the co-chaperonin GroES.</text>
</comment>
<comment type="caution">
    <text evidence="6">Lacks conserved residue(s) required for the propagation of feature annotation.</text>
</comment>
<dbReference type="GO" id="GO:0140662">
    <property type="term" value="F:ATP-dependent protein folding chaperone"/>
    <property type="evidence" value="ECO:0007669"/>
    <property type="project" value="InterPro"/>
</dbReference>
<gene>
    <name evidence="6 10" type="primary">groL</name>
    <name evidence="6" type="synonym">groEL</name>
    <name evidence="10" type="ORF">COT75_02110</name>
</gene>
<dbReference type="EC" id="5.6.1.7" evidence="6"/>
<dbReference type="NCBIfam" id="NF009488">
    <property type="entry name" value="PRK12850.1"/>
    <property type="match status" value="1"/>
</dbReference>
<evidence type="ECO:0000256" key="5">
    <source>
        <dbReference type="ARBA" id="ARBA00023235"/>
    </source>
</evidence>
<name>A0A2H0WBG9_9BACT</name>
<organism evidence="10 11">
    <name type="scientific">Candidatus Beckwithbacteria bacterium CG10_big_fil_rev_8_21_14_0_10_34_10</name>
    <dbReference type="NCBI Taxonomy" id="1974495"/>
    <lineage>
        <taxon>Bacteria</taxon>
        <taxon>Candidatus Beckwithiibacteriota</taxon>
    </lineage>
</organism>
<feature type="binding site" evidence="6">
    <location>
        <position position="498"/>
    </location>
    <ligand>
        <name>ATP</name>
        <dbReference type="ChEBI" id="CHEBI:30616"/>
    </ligand>
</feature>
<evidence type="ECO:0000256" key="9">
    <source>
        <dbReference type="SAM" id="MobiDB-lite"/>
    </source>
</evidence>
<dbReference type="AlphaFoldDB" id="A0A2H0WBG9"/>
<dbReference type="GO" id="GO:0016853">
    <property type="term" value="F:isomerase activity"/>
    <property type="evidence" value="ECO:0007669"/>
    <property type="project" value="UniProtKB-KW"/>
</dbReference>
<feature type="binding site" evidence="6">
    <location>
        <begin position="29"/>
        <end position="32"/>
    </location>
    <ligand>
        <name>ATP</name>
        <dbReference type="ChEBI" id="CHEBI:30616"/>
    </ligand>
</feature>
<protein>
    <recommendedName>
        <fullName evidence="6">Chaperonin GroEL</fullName>
        <ecNumber evidence="6">5.6.1.7</ecNumber>
    </recommendedName>
    <alternativeName>
        <fullName evidence="6">60 kDa chaperonin</fullName>
    </alternativeName>
    <alternativeName>
        <fullName evidence="6">Chaperonin-60</fullName>
        <shortName evidence="6">Cpn60</shortName>
    </alternativeName>
</protein>
<keyword evidence="6" id="KW-0963">Cytoplasm</keyword>
<evidence type="ECO:0000313" key="10">
    <source>
        <dbReference type="EMBL" id="PIS09278.1"/>
    </source>
</evidence>
<accession>A0A2H0WBG9</accession>
<dbReference type="SUPFAM" id="SSF54849">
    <property type="entry name" value="GroEL-intermediate domain like"/>
    <property type="match status" value="1"/>
</dbReference>
<feature type="compositionally biased region" description="Gly residues" evidence="9">
    <location>
        <begin position="538"/>
        <end position="549"/>
    </location>
</feature>
<dbReference type="HAMAP" id="MF_00600">
    <property type="entry name" value="CH60"/>
    <property type="match status" value="1"/>
</dbReference>
<dbReference type="InterPro" id="IPR027413">
    <property type="entry name" value="GROEL-like_equatorial_sf"/>
</dbReference>
<proteinExistence type="inferred from homology"/>
<evidence type="ECO:0000256" key="8">
    <source>
        <dbReference type="RuleBase" id="RU000419"/>
    </source>
</evidence>
<keyword evidence="3 6" id="KW-0067">ATP-binding</keyword>
<dbReference type="Gene3D" id="3.30.260.10">
    <property type="entry name" value="TCP-1-like chaperonin intermediate domain"/>
    <property type="match status" value="1"/>
</dbReference>
<dbReference type="InterPro" id="IPR001844">
    <property type="entry name" value="Cpn60/GroEL"/>
</dbReference>
<comment type="subcellular location">
    <subcellularLocation>
        <location evidence="6">Cytoplasm</location>
    </subcellularLocation>
</comment>
<dbReference type="GO" id="GO:0051082">
    <property type="term" value="F:unfolded protein binding"/>
    <property type="evidence" value="ECO:0007669"/>
    <property type="project" value="UniProtKB-UniRule"/>
</dbReference>
<dbReference type="Gene3D" id="1.10.560.10">
    <property type="entry name" value="GroEL-like equatorial domain"/>
    <property type="match status" value="1"/>
</dbReference>
<keyword evidence="2 6" id="KW-0547">Nucleotide-binding</keyword>
<dbReference type="PANTHER" id="PTHR45633">
    <property type="entry name" value="60 KDA HEAT SHOCK PROTEIN, MITOCHONDRIAL"/>
    <property type="match status" value="1"/>
</dbReference>
<keyword evidence="4 6" id="KW-0143">Chaperone</keyword>
<dbReference type="Proteomes" id="UP000230093">
    <property type="component" value="Unassembled WGS sequence"/>
</dbReference>
<dbReference type="FunFam" id="3.50.7.10:FF:000001">
    <property type="entry name" value="60 kDa chaperonin"/>
    <property type="match status" value="1"/>
</dbReference>
<dbReference type="GO" id="GO:0005524">
    <property type="term" value="F:ATP binding"/>
    <property type="evidence" value="ECO:0007669"/>
    <property type="project" value="UniProtKB-UniRule"/>
</dbReference>
<evidence type="ECO:0000256" key="7">
    <source>
        <dbReference type="RuleBase" id="RU000418"/>
    </source>
</evidence>
<dbReference type="Gene3D" id="3.50.7.10">
    <property type="entry name" value="GroEL"/>
    <property type="match status" value="1"/>
</dbReference>
<comment type="similarity">
    <text evidence="1 6 7">Belongs to the chaperonin (HSP60) family.</text>
</comment>
<evidence type="ECO:0000313" key="11">
    <source>
        <dbReference type="Proteomes" id="UP000230093"/>
    </source>
</evidence>
<dbReference type="GO" id="GO:0005737">
    <property type="term" value="C:cytoplasm"/>
    <property type="evidence" value="ECO:0007669"/>
    <property type="project" value="UniProtKB-SubCell"/>
</dbReference>
<evidence type="ECO:0000256" key="4">
    <source>
        <dbReference type="ARBA" id="ARBA00023186"/>
    </source>
</evidence>
<dbReference type="NCBIfam" id="TIGR02348">
    <property type="entry name" value="GroEL"/>
    <property type="match status" value="1"/>
</dbReference>
<dbReference type="InterPro" id="IPR027409">
    <property type="entry name" value="GroEL-like_apical_dom_sf"/>
</dbReference>
<dbReference type="Pfam" id="PF00118">
    <property type="entry name" value="Cpn60_TCP1"/>
    <property type="match status" value="1"/>
</dbReference>
<dbReference type="NCBIfam" id="NF000592">
    <property type="entry name" value="PRK00013.1"/>
    <property type="match status" value="1"/>
</dbReference>
<evidence type="ECO:0000256" key="6">
    <source>
        <dbReference type="HAMAP-Rule" id="MF_00600"/>
    </source>
</evidence>
<feature type="region of interest" description="Disordered" evidence="9">
    <location>
        <begin position="530"/>
        <end position="549"/>
    </location>
</feature>
<dbReference type="InterPro" id="IPR002423">
    <property type="entry name" value="Cpn60/GroEL/TCP-1"/>
</dbReference>
<sequence length="549" mass="58353">MAKQLKYAEEARNKLKIGVDSVAQAVATTLGPKGRNVALDKKWGAPNVVHDGVTVAKEIELEDPFENMGAQLVKEAASKTNDDTGDGTTTATVLTKAIVEEGIKNITAGANPMVLNKGVEKAAQAVIEEIKKKARPVKGQEEIAQVATVASADPTIGNLIAEALEKVGKDGVVTVEEGQGLDVAIDYKEGMEFDKGYASPYFVTNPDSMEAEIEDPYILITDQKISSVADFLPFLENLVKVSKNLVIIADEIEGEALATLVVNKLRGSFNVLAIKAPGFGDRRKEMLGDIAILTGGTVISEDAGRKLDSIQPEDCGQAEKIWADKENCRIIGGKGKEKNIQARIKSIRKEIEASDSEFDQEKLQERLAKLSGGVAVINVGAATEIEMNERKERVKDAVGATKAAVEEGIVPGGGVALLEASKILSTPNKIKGVKTDSDEATGVKILKKALEKPMWYLAVNAGKDGNVVIGEVLKKTSGIGLNVMTGQYEDMIKSGIVDPVKVTRLALQNAVSVATMILTTECLVTDLPEKEDKTPAMPGGGMPGMGMGM</sequence>